<dbReference type="Pfam" id="PF07729">
    <property type="entry name" value="FCD"/>
    <property type="match status" value="1"/>
</dbReference>
<dbReference type="Proteomes" id="UP001500483">
    <property type="component" value="Unassembled WGS sequence"/>
</dbReference>
<dbReference type="Gene3D" id="1.20.120.530">
    <property type="entry name" value="GntR ligand-binding domain-like"/>
    <property type="match status" value="1"/>
</dbReference>
<proteinExistence type="predicted"/>
<evidence type="ECO:0000259" key="4">
    <source>
        <dbReference type="Pfam" id="PF07729"/>
    </source>
</evidence>
<accession>A0ABP6RT35</accession>
<dbReference type="InterPro" id="IPR008920">
    <property type="entry name" value="TF_FadR/GntR_C"/>
</dbReference>
<comment type="caution">
    <text evidence="5">The sequence shown here is derived from an EMBL/GenBank/DDBJ whole genome shotgun (WGS) entry which is preliminary data.</text>
</comment>
<dbReference type="InterPro" id="IPR011711">
    <property type="entry name" value="GntR_C"/>
</dbReference>
<reference evidence="6" key="1">
    <citation type="journal article" date="2019" name="Int. J. Syst. Evol. Microbiol.">
        <title>The Global Catalogue of Microorganisms (GCM) 10K type strain sequencing project: providing services to taxonomists for standard genome sequencing and annotation.</title>
        <authorList>
            <consortium name="The Broad Institute Genomics Platform"/>
            <consortium name="The Broad Institute Genome Sequencing Center for Infectious Disease"/>
            <person name="Wu L."/>
            <person name="Ma J."/>
        </authorList>
    </citation>
    <scope>NUCLEOTIDE SEQUENCE [LARGE SCALE GENOMIC DNA]</scope>
    <source>
        <strain evidence="6">JCM 9687</strain>
    </source>
</reference>
<feature type="domain" description="GntR C-terminal" evidence="4">
    <location>
        <begin position="2"/>
        <end position="61"/>
    </location>
</feature>
<gene>
    <name evidence="5" type="ORF">GCM10020366_27260</name>
</gene>
<evidence type="ECO:0000256" key="2">
    <source>
        <dbReference type="ARBA" id="ARBA00023125"/>
    </source>
</evidence>
<protein>
    <recommendedName>
        <fullName evidence="4">GntR C-terminal domain-containing protein</fullName>
    </recommendedName>
</protein>
<dbReference type="SUPFAM" id="SSF48008">
    <property type="entry name" value="GntR ligand-binding domain-like"/>
    <property type="match status" value="1"/>
</dbReference>
<keyword evidence="2" id="KW-0238">DNA-binding</keyword>
<evidence type="ECO:0000256" key="3">
    <source>
        <dbReference type="ARBA" id="ARBA00023163"/>
    </source>
</evidence>
<dbReference type="EMBL" id="BAAAYK010000038">
    <property type="protein sequence ID" value="GAA3357792.1"/>
    <property type="molecule type" value="Genomic_DNA"/>
</dbReference>
<keyword evidence="6" id="KW-1185">Reference proteome</keyword>
<evidence type="ECO:0000313" key="5">
    <source>
        <dbReference type="EMBL" id="GAA3357792.1"/>
    </source>
</evidence>
<keyword evidence="1" id="KW-0805">Transcription regulation</keyword>
<sequence length="88" mass="10042">MLIRMLDDVWDKSDRYRRIGLELPPGDEPRTRDHREHHELCDLIAAADAPGARELMRAHIERSLTGSAIDALEHRERRGFPEAGSEAS</sequence>
<name>A0ABP6RT35_9PSEU</name>
<evidence type="ECO:0000256" key="1">
    <source>
        <dbReference type="ARBA" id="ARBA00023015"/>
    </source>
</evidence>
<keyword evidence="3" id="KW-0804">Transcription</keyword>
<evidence type="ECO:0000313" key="6">
    <source>
        <dbReference type="Proteomes" id="UP001500483"/>
    </source>
</evidence>
<organism evidence="5 6">
    <name type="scientific">Saccharopolyspora gregorii</name>
    <dbReference type="NCBI Taxonomy" id="33914"/>
    <lineage>
        <taxon>Bacteria</taxon>
        <taxon>Bacillati</taxon>
        <taxon>Actinomycetota</taxon>
        <taxon>Actinomycetes</taxon>
        <taxon>Pseudonocardiales</taxon>
        <taxon>Pseudonocardiaceae</taxon>
        <taxon>Saccharopolyspora</taxon>
    </lineage>
</organism>